<dbReference type="AlphaFoldDB" id="A0A8E2WHZ8"/>
<evidence type="ECO:0000313" key="3">
    <source>
        <dbReference type="Proteomes" id="UP000245631"/>
    </source>
</evidence>
<dbReference type="Gene3D" id="1.10.287.900">
    <property type="entry name" value="The crystal structure of the spermine/spermidine acetyltransferase from enterococcus faecali"/>
    <property type="match status" value="1"/>
</dbReference>
<dbReference type="EMBL" id="QGGH01000001">
    <property type="protein sequence ID" value="PWJ94784.1"/>
    <property type="molecule type" value="Genomic_DNA"/>
</dbReference>
<proteinExistence type="predicted"/>
<dbReference type="InterPro" id="IPR050276">
    <property type="entry name" value="MshD_Acetyltransferase"/>
</dbReference>
<comment type="caution">
    <text evidence="2">The sequence shown here is derived from an EMBL/GenBank/DDBJ whole genome shotgun (WGS) entry which is preliminary data.</text>
</comment>
<dbReference type="InterPro" id="IPR027455">
    <property type="entry name" value="Sper_AcTfrase_N"/>
</dbReference>
<gene>
    <name evidence="2" type="ORF">C8D77_1011470</name>
</gene>
<evidence type="ECO:0000259" key="1">
    <source>
        <dbReference type="PROSITE" id="PS51186"/>
    </source>
</evidence>
<keyword evidence="2" id="KW-0808">Transferase</keyword>
<accession>A0A8E2WHZ8</accession>
<sequence length="165" mass="17830">MAPGLRLEEGIGLKSADIRLVSVTGANRALVAALELAPEQMDFVASNAESLEEAETDEDARPRVIMAGTRVVGFLMYDASEDEALVYRFMIDRAQQGKGYGKAALRALLDEIGNLAHVREVSICYEPENEAARHLYRAAGFVEQGIDEDGEMIAVLGLVAGMSDL</sequence>
<protein>
    <submittedName>
        <fullName evidence="2">Diamine N-acetyltransferase</fullName>
    </submittedName>
</protein>
<name>A0A8E2WHZ8_RHILI</name>
<dbReference type="SUPFAM" id="SSF55729">
    <property type="entry name" value="Acyl-CoA N-acyltransferases (Nat)"/>
    <property type="match status" value="1"/>
</dbReference>
<evidence type="ECO:0000313" key="2">
    <source>
        <dbReference type="EMBL" id="PWJ94784.1"/>
    </source>
</evidence>
<dbReference type="PANTHER" id="PTHR43617">
    <property type="entry name" value="L-AMINO ACID N-ACETYLTRANSFERASE"/>
    <property type="match status" value="1"/>
</dbReference>
<dbReference type="CDD" id="cd04301">
    <property type="entry name" value="NAT_SF"/>
    <property type="match status" value="1"/>
</dbReference>
<dbReference type="PANTHER" id="PTHR43617:SF2">
    <property type="entry name" value="UPF0039 PROTEIN SLL0451"/>
    <property type="match status" value="1"/>
</dbReference>
<dbReference type="Proteomes" id="UP000245631">
    <property type="component" value="Unassembled WGS sequence"/>
</dbReference>
<dbReference type="InterPro" id="IPR016181">
    <property type="entry name" value="Acyl_CoA_acyltransferase"/>
</dbReference>
<dbReference type="Pfam" id="PF00583">
    <property type="entry name" value="Acetyltransf_1"/>
    <property type="match status" value="1"/>
</dbReference>
<dbReference type="Gene3D" id="3.40.630.30">
    <property type="match status" value="1"/>
</dbReference>
<organism evidence="2 3">
    <name type="scientific">Rhizobium loti</name>
    <name type="common">Mesorhizobium loti</name>
    <dbReference type="NCBI Taxonomy" id="381"/>
    <lineage>
        <taxon>Bacteria</taxon>
        <taxon>Pseudomonadati</taxon>
        <taxon>Pseudomonadota</taxon>
        <taxon>Alphaproteobacteria</taxon>
        <taxon>Hyphomicrobiales</taxon>
        <taxon>Phyllobacteriaceae</taxon>
        <taxon>Mesorhizobium</taxon>
    </lineage>
</organism>
<dbReference type="PROSITE" id="PS51186">
    <property type="entry name" value="GNAT"/>
    <property type="match status" value="1"/>
</dbReference>
<reference evidence="2 3" key="1">
    <citation type="submission" date="2018-05" db="EMBL/GenBank/DDBJ databases">
        <title>Genomic Encyclopedia of Type Strains, Phase IV (KMG-IV): sequencing the most valuable type-strain genomes for metagenomic binning, comparative biology and taxonomic classification.</title>
        <authorList>
            <person name="Goeker M."/>
        </authorList>
    </citation>
    <scope>NUCLEOTIDE SEQUENCE [LARGE SCALE GENOMIC DNA]</scope>
    <source>
        <strain evidence="2 3">DSM 2626</strain>
    </source>
</reference>
<dbReference type="GO" id="GO:0016747">
    <property type="term" value="F:acyltransferase activity, transferring groups other than amino-acyl groups"/>
    <property type="evidence" value="ECO:0007669"/>
    <property type="project" value="InterPro"/>
</dbReference>
<dbReference type="InterPro" id="IPR000182">
    <property type="entry name" value="GNAT_dom"/>
</dbReference>
<feature type="domain" description="N-acetyltransferase" evidence="1">
    <location>
        <begin position="16"/>
        <end position="165"/>
    </location>
</feature>